<keyword evidence="3" id="KW-0808">Transferase</keyword>
<dbReference type="PANTHER" id="PTHR44051:SF8">
    <property type="entry name" value="GLUTATHIONE S-TRANSFERASE GSTA"/>
    <property type="match status" value="1"/>
</dbReference>
<dbReference type="CDD" id="cd03046">
    <property type="entry name" value="GST_N_GTT1_like"/>
    <property type="match status" value="1"/>
</dbReference>
<dbReference type="EMBL" id="VDDC01000002">
    <property type="protein sequence ID" value="TNH41048.1"/>
    <property type="molecule type" value="Genomic_DNA"/>
</dbReference>
<dbReference type="PANTHER" id="PTHR44051">
    <property type="entry name" value="GLUTATHIONE S-TRANSFERASE-RELATED"/>
    <property type="match status" value="1"/>
</dbReference>
<dbReference type="RefSeq" id="WP_139085723.1">
    <property type="nucleotide sequence ID" value="NZ_VDDC01000002.1"/>
</dbReference>
<dbReference type="PROSITE" id="PS50405">
    <property type="entry name" value="GST_CTER"/>
    <property type="match status" value="1"/>
</dbReference>
<dbReference type="Gene3D" id="1.20.1050.10">
    <property type="match status" value="1"/>
</dbReference>
<gene>
    <name evidence="3" type="ORF">FHD67_01240</name>
</gene>
<reference evidence="3 4" key="1">
    <citation type="submission" date="2019-06" db="EMBL/GenBank/DDBJ databases">
        <authorList>
            <person name="Li J."/>
        </authorList>
    </citation>
    <scope>NUCLEOTIDE SEQUENCE [LARGE SCALE GENOMIC DNA]</scope>
    <source>
        <strain evidence="3 4">CGMCC 1.8012</strain>
    </source>
</reference>
<dbReference type="SFLD" id="SFLDS00019">
    <property type="entry name" value="Glutathione_Transferase_(cytos"/>
    <property type="match status" value="1"/>
</dbReference>
<dbReference type="InterPro" id="IPR036249">
    <property type="entry name" value="Thioredoxin-like_sf"/>
</dbReference>
<proteinExistence type="predicted"/>
<dbReference type="CDD" id="cd03207">
    <property type="entry name" value="GST_C_8"/>
    <property type="match status" value="1"/>
</dbReference>
<accession>A0A5C4RAV4</accession>
<dbReference type="PROSITE" id="PS50404">
    <property type="entry name" value="GST_NTER"/>
    <property type="match status" value="1"/>
</dbReference>
<dbReference type="Pfam" id="PF00043">
    <property type="entry name" value="GST_C"/>
    <property type="match status" value="1"/>
</dbReference>
<evidence type="ECO:0000313" key="4">
    <source>
        <dbReference type="Proteomes" id="UP000304880"/>
    </source>
</evidence>
<organism evidence="3 4">
    <name type="scientific">Paracoccus haeundaensis</name>
    <dbReference type="NCBI Taxonomy" id="225362"/>
    <lineage>
        <taxon>Bacteria</taxon>
        <taxon>Pseudomonadati</taxon>
        <taxon>Pseudomonadota</taxon>
        <taxon>Alphaproteobacteria</taxon>
        <taxon>Rhodobacterales</taxon>
        <taxon>Paracoccaceae</taxon>
        <taxon>Paracoccus</taxon>
    </lineage>
</organism>
<dbReference type="SUPFAM" id="SSF47616">
    <property type="entry name" value="GST C-terminal domain-like"/>
    <property type="match status" value="1"/>
</dbReference>
<keyword evidence="4" id="KW-1185">Reference proteome</keyword>
<dbReference type="Pfam" id="PF13417">
    <property type="entry name" value="GST_N_3"/>
    <property type="match status" value="1"/>
</dbReference>
<feature type="domain" description="GST C-terminal" evidence="2">
    <location>
        <begin position="95"/>
        <end position="219"/>
    </location>
</feature>
<dbReference type="SFLD" id="SFLDG00358">
    <property type="entry name" value="Main_(cytGST)"/>
    <property type="match status" value="1"/>
</dbReference>
<protein>
    <submittedName>
        <fullName evidence="3">Glutathione S-transferase family protein</fullName>
    </submittedName>
</protein>
<dbReference type="Proteomes" id="UP000304880">
    <property type="component" value="Unassembled WGS sequence"/>
</dbReference>
<dbReference type="Gene3D" id="3.40.30.10">
    <property type="entry name" value="Glutaredoxin"/>
    <property type="match status" value="1"/>
</dbReference>
<dbReference type="InterPro" id="IPR036282">
    <property type="entry name" value="Glutathione-S-Trfase_C_sf"/>
</dbReference>
<feature type="domain" description="GST N-terminal" evidence="1">
    <location>
        <begin position="1"/>
        <end position="91"/>
    </location>
</feature>
<comment type="caution">
    <text evidence="3">The sequence shown here is derived from an EMBL/GenBank/DDBJ whole genome shotgun (WGS) entry which is preliminary data.</text>
</comment>
<dbReference type="AlphaFoldDB" id="A0A5C4RAV4"/>
<dbReference type="GO" id="GO:0016740">
    <property type="term" value="F:transferase activity"/>
    <property type="evidence" value="ECO:0007669"/>
    <property type="project" value="UniProtKB-KW"/>
</dbReference>
<dbReference type="InterPro" id="IPR010987">
    <property type="entry name" value="Glutathione-S-Trfase_C-like"/>
</dbReference>
<evidence type="ECO:0000313" key="3">
    <source>
        <dbReference type="EMBL" id="TNH41048.1"/>
    </source>
</evidence>
<evidence type="ECO:0000259" key="2">
    <source>
        <dbReference type="PROSITE" id="PS50405"/>
    </source>
</evidence>
<dbReference type="InterPro" id="IPR004046">
    <property type="entry name" value="GST_C"/>
</dbReference>
<sequence length="219" mass="23745">MLTIHGVTRSRASRVVWLCHELDLPFRQVPVIQAYRIGNADAPDAPPNTRSPDFLALSPAGAIPVIEDEGLVLSESLAITLHLARKHGGPAGPQDYAEDALMTQWSIYGATAIEPDALTILMLHNRGTLQSADDVGIVADAAERLVRPLKVLEDHLATHAYLVGGRFTVADLNLAEIVRYAQGHGALMEGFPAIRAWLSACQDRPAFQAMWAARMAEPE</sequence>
<dbReference type="SUPFAM" id="SSF52833">
    <property type="entry name" value="Thioredoxin-like"/>
    <property type="match status" value="1"/>
</dbReference>
<name>A0A5C4RAV4_9RHOB</name>
<dbReference type="InterPro" id="IPR004045">
    <property type="entry name" value="Glutathione_S-Trfase_N"/>
</dbReference>
<dbReference type="InterPro" id="IPR040079">
    <property type="entry name" value="Glutathione_S-Trfase"/>
</dbReference>
<evidence type="ECO:0000259" key="1">
    <source>
        <dbReference type="PROSITE" id="PS50404"/>
    </source>
</evidence>